<accession>A0A0H5R8N8</accession>
<dbReference type="AlphaFoldDB" id="A0A0H5R8N8"/>
<name>A0A0H5R8N8_9EUKA</name>
<proteinExistence type="predicted"/>
<sequence length="110" mass="12213">MLLRRRRRLHIAANVSLTARLKIYRRTLNQGDRHQVTSSNQSPPGPVAGRRQVISIGGGKIVDLCRASASAFLARHILSSGRLPPLLSYVNHSSYSFIACFRLSVQNCMV</sequence>
<dbReference type="EMBL" id="HACM01004287">
    <property type="protein sequence ID" value="CRZ04729.1"/>
    <property type="molecule type" value="Transcribed_RNA"/>
</dbReference>
<organism evidence="1">
    <name type="scientific">Spongospora subterranea</name>
    <dbReference type="NCBI Taxonomy" id="70186"/>
    <lineage>
        <taxon>Eukaryota</taxon>
        <taxon>Sar</taxon>
        <taxon>Rhizaria</taxon>
        <taxon>Endomyxa</taxon>
        <taxon>Phytomyxea</taxon>
        <taxon>Plasmodiophorida</taxon>
        <taxon>Plasmodiophoridae</taxon>
        <taxon>Spongospora</taxon>
    </lineage>
</organism>
<feature type="non-terminal residue" evidence="1">
    <location>
        <position position="110"/>
    </location>
</feature>
<reference evidence="1" key="1">
    <citation type="submission" date="2015-04" db="EMBL/GenBank/DDBJ databases">
        <title>The genome sequence of the plant pathogenic Rhizarian Plasmodiophora brassicae reveals insights in its biotrophic life cycle and the origin of chitin synthesis.</title>
        <authorList>
            <person name="Schwelm A."/>
            <person name="Fogelqvist J."/>
            <person name="Knaust A."/>
            <person name="Julke S."/>
            <person name="Lilja T."/>
            <person name="Dhandapani V."/>
            <person name="Bonilla-Rosso G."/>
            <person name="Karlsson M."/>
            <person name="Shevchenko A."/>
            <person name="Choi S.R."/>
            <person name="Kim H.G."/>
            <person name="Park J.Y."/>
            <person name="Lim Y.P."/>
            <person name="Ludwig-Muller J."/>
            <person name="Dixelius C."/>
        </authorList>
    </citation>
    <scope>NUCLEOTIDE SEQUENCE</scope>
    <source>
        <tissue evidence="1">Potato root galls</tissue>
    </source>
</reference>
<evidence type="ECO:0000313" key="1">
    <source>
        <dbReference type="EMBL" id="CRZ04729.1"/>
    </source>
</evidence>
<protein>
    <submittedName>
        <fullName evidence="1">Uncharacterized protein</fullName>
    </submittedName>
</protein>